<dbReference type="Pfam" id="PF13191">
    <property type="entry name" value="AAA_16"/>
    <property type="match status" value="1"/>
</dbReference>
<evidence type="ECO:0000256" key="2">
    <source>
        <dbReference type="ARBA" id="ARBA00022840"/>
    </source>
</evidence>
<organism evidence="6 7">
    <name type="scientific">Caldimonas caldifontis</name>
    <dbReference type="NCBI Taxonomy" id="1452508"/>
    <lineage>
        <taxon>Bacteria</taxon>
        <taxon>Pseudomonadati</taxon>
        <taxon>Pseudomonadota</taxon>
        <taxon>Betaproteobacteria</taxon>
        <taxon>Burkholderiales</taxon>
        <taxon>Sphaerotilaceae</taxon>
        <taxon>Caldimonas</taxon>
    </lineage>
</organism>
<dbReference type="AlphaFoldDB" id="A0A2S5SXL8"/>
<dbReference type="GO" id="GO:0004016">
    <property type="term" value="F:adenylate cyclase activity"/>
    <property type="evidence" value="ECO:0007669"/>
    <property type="project" value="TreeGrafter"/>
</dbReference>
<dbReference type="PROSITE" id="PS51755">
    <property type="entry name" value="OMPR_PHOB"/>
    <property type="match status" value="1"/>
</dbReference>
<dbReference type="GO" id="GO:0003677">
    <property type="term" value="F:DNA binding"/>
    <property type="evidence" value="ECO:0007669"/>
    <property type="project" value="UniProtKB-UniRule"/>
</dbReference>
<feature type="DNA-binding region" description="OmpR/PhoB-type" evidence="4">
    <location>
        <begin position="12"/>
        <end position="110"/>
    </location>
</feature>
<evidence type="ECO:0000259" key="5">
    <source>
        <dbReference type="PROSITE" id="PS51755"/>
    </source>
</evidence>
<accession>A0A2S5SXL8</accession>
<keyword evidence="3 4" id="KW-0238">DNA-binding</keyword>
<dbReference type="SUPFAM" id="SSF52540">
    <property type="entry name" value="P-loop containing nucleoside triphosphate hydrolases"/>
    <property type="match status" value="1"/>
</dbReference>
<dbReference type="CDD" id="cd00383">
    <property type="entry name" value="trans_reg_C"/>
    <property type="match status" value="1"/>
</dbReference>
<dbReference type="GO" id="GO:0000160">
    <property type="term" value="P:phosphorelay signal transduction system"/>
    <property type="evidence" value="ECO:0007669"/>
    <property type="project" value="InterPro"/>
</dbReference>
<evidence type="ECO:0000256" key="1">
    <source>
        <dbReference type="ARBA" id="ARBA00022741"/>
    </source>
</evidence>
<dbReference type="Pfam" id="PF00486">
    <property type="entry name" value="Trans_reg_C"/>
    <property type="match status" value="1"/>
</dbReference>
<dbReference type="SMART" id="SM00862">
    <property type="entry name" value="Trans_reg_C"/>
    <property type="match status" value="1"/>
</dbReference>
<dbReference type="InterPro" id="IPR041664">
    <property type="entry name" value="AAA_16"/>
</dbReference>
<sequence length="966" mass="103718">MTQACVPSAPMDAPLRFGPFELDIANVRLVRDGQPVSLPPKAFALLACLAARPGQLVSKDELLDAVWGRRFVSEGVIKTVVSELRAALDDDPRQPRWIETVARRGYRFVGGAAAGVAQAPTGAPAGLIGREAELSALHSAWKAAQTGQRRFMLVAGEPGVGKSALLAAFVAGIEQGRVVSGQCVEAYGSDEPYLPVLEALGQMCAAEPDLVPTLRRFAPTWLVQLPWHLTEADRATLQREVTGATQDRMLREAGALLDHLGQDQPLLLVLEDLHWADPATVRLLDVLARRRAPARLMIVCSFRPADVAIADHPFGDLRRELRLHRLVDEVVLEGLDPPRLAALLDQRFGPPALPPTFVQALHQHTEGLPLFVLGVLDELVADSALVPREEGGWRLAGDPTAPLPVPASLAGVIEKQFMRLPPEVRALLETAALAAPEFQHLQLAEAMGLPADTVRERLEGLLRRQIWLRAAGAKELPDGRWALGCTFEHALIRHTLARRVGPSLRVERHRRLADALEAAWGARVGEIATELAMHAEQGHEPLRAARYCALAARNALQRRAAREALAMARRGLDLIEPLDAAARREAELPLLALRLTATMLTEGLSSPAARPLVAQALALVQDLPVTPDTAALWHVALLVHVTGRLPGTGDLAQRFFERAQAGGDAQCRAAAHNMVGANRLHEGHLTDSIAQFEASLALAEGSPPPAAPILLRDPRIEALSYLCLTETVAGRFARARERSAALDAFIAAGTDLISEGLGRWFQVYAHVYRRDAAALKPVSEHIVALLEARGASPALQPHRMALGWARAQLGEAAEGAALAADALARYRAQGSRQGLVGLCAMVGEALRLAGDREAALACVRDGEAAAAELGDAYARSTLMRLAADLALDADPDDDHAEAVLQEAAALASRQAAVLIEAGVWVRLAPLMAGRGRREAARESVTRLMARAEPADDAPVLRDLRAWLAGA</sequence>
<dbReference type="GO" id="GO:0005524">
    <property type="term" value="F:ATP binding"/>
    <property type="evidence" value="ECO:0007669"/>
    <property type="project" value="UniProtKB-KW"/>
</dbReference>
<protein>
    <recommendedName>
        <fullName evidence="5">OmpR/PhoB-type domain-containing protein</fullName>
    </recommendedName>
</protein>
<feature type="domain" description="OmpR/PhoB-type" evidence="5">
    <location>
        <begin position="12"/>
        <end position="110"/>
    </location>
</feature>
<proteinExistence type="predicted"/>
<keyword evidence="7" id="KW-1185">Reference proteome</keyword>
<dbReference type="InterPro" id="IPR036388">
    <property type="entry name" value="WH-like_DNA-bd_sf"/>
</dbReference>
<name>A0A2S5SXL8_9BURK</name>
<evidence type="ECO:0000313" key="6">
    <source>
        <dbReference type="EMBL" id="PPE67515.1"/>
    </source>
</evidence>
<dbReference type="PANTHER" id="PTHR16305">
    <property type="entry name" value="TESTICULAR SOLUBLE ADENYLYL CYCLASE"/>
    <property type="match status" value="1"/>
</dbReference>
<dbReference type="SUPFAM" id="SSF46894">
    <property type="entry name" value="C-terminal effector domain of the bipartite response regulators"/>
    <property type="match status" value="1"/>
</dbReference>
<dbReference type="InterPro" id="IPR001867">
    <property type="entry name" value="OmpR/PhoB-type_DNA-bd"/>
</dbReference>
<dbReference type="GO" id="GO:0005737">
    <property type="term" value="C:cytoplasm"/>
    <property type="evidence" value="ECO:0007669"/>
    <property type="project" value="TreeGrafter"/>
</dbReference>
<keyword evidence="1" id="KW-0547">Nucleotide-binding</keyword>
<dbReference type="PANTHER" id="PTHR16305:SF28">
    <property type="entry name" value="GUANYLATE CYCLASE DOMAIN-CONTAINING PROTEIN"/>
    <property type="match status" value="1"/>
</dbReference>
<dbReference type="EMBL" id="PSNX01000003">
    <property type="protein sequence ID" value="PPE67515.1"/>
    <property type="molecule type" value="Genomic_DNA"/>
</dbReference>
<reference evidence="6 7" key="1">
    <citation type="submission" date="2018-02" db="EMBL/GenBank/DDBJ databases">
        <title>Reclassifiation of [Polyangium] brachysporum DSM 7029 as Guopingzhaonella breviflexa gen. nov., sp. nov., a member of the family Comamonadaceae.</title>
        <authorList>
            <person name="Tang B."/>
        </authorList>
    </citation>
    <scope>NUCLEOTIDE SEQUENCE [LARGE SCALE GENOMIC DNA]</scope>
    <source>
        <strain evidence="6 7">BCRC 80649</strain>
    </source>
</reference>
<dbReference type="Gene3D" id="1.10.10.10">
    <property type="entry name" value="Winged helix-like DNA-binding domain superfamily/Winged helix DNA-binding domain"/>
    <property type="match status" value="1"/>
</dbReference>
<evidence type="ECO:0000313" key="7">
    <source>
        <dbReference type="Proteomes" id="UP000238605"/>
    </source>
</evidence>
<keyword evidence="2" id="KW-0067">ATP-binding</keyword>
<dbReference type="GO" id="GO:0006355">
    <property type="term" value="P:regulation of DNA-templated transcription"/>
    <property type="evidence" value="ECO:0007669"/>
    <property type="project" value="InterPro"/>
</dbReference>
<dbReference type="OrthoDB" id="9758570at2"/>
<dbReference type="InterPro" id="IPR016032">
    <property type="entry name" value="Sig_transdc_resp-reg_C-effctor"/>
</dbReference>
<dbReference type="InterPro" id="IPR027417">
    <property type="entry name" value="P-loop_NTPase"/>
</dbReference>
<gene>
    <name evidence="6" type="ORF">C1704_05010</name>
</gene>
<dbReference type="Proteomes" id="UP000238605">
    <property type="component" value="Unassembled WGS sequence"/>
</dbReference>
<evidence type="ECO:0000256" key="4">
    <source>
        <dbReference type="PROSITE-ProRule" id="PRU01091"/>
    </source>
</evidence>
<evidence type="ECO:0000256" key="3">
    <source>
        <dbReference type="ARBA" id="ARBA00023125"/>
    </source>
</evidence>
<comment type="caution">
    <text evidence="6">The sequence shown here is derived from an EMBL/GenBank/DDBJ whole genome shotgun (WGS) entry which is preliminary data.</text>
</comment>